<evidence type="ECO:0000256" key="1">
    <source>
        <dbReference type="ARBA" id="ARBA00006479"/>
    </source>
</evidence>
<name>A0A1I4R949_9BACT</name>
<dbReference type="STRING" id="39841.SAMN05660836_00479"/>
<dbReference type="AlphaFoldDB" id="A0A1I4R949"/>
<dbReference type="SUPFAM" id="SSF53067">
    <property type="entry name" value="Actin-like ATPase domain"/>
    <property type="match status" value="1"/>
</dbReference>
<proteinExistence type="inferred from homology"/>
<dbReference type="InterPro" id="IPR000600">
    <property type="entry name" value="ROK"/>
</dbReference>
<dbReference type="Gene3D" id="3.30.420.40">
    <property type="match status" value="2"/>
</dbReference>
<dbReference type="Pfam" id="PF00480">
    <property type="entry name" value="ROK"/>
    <property type="match status" value="1"/>
</dbReference>
<dbReference type="GO" id="GO:0016301">
    <property type="term" value="F:kinase activity"/>
    <property type="evidence" value="ECO:0007669"/>
    <property type="project" value="UniProtKB-KW"/>
</dbReference>
<keyword evidence="2" id="KW-0808">Transferase</keyword>
<evidence type="ECO:0000313" key="3">
    <source>
        <dbReference type="Proteomes" id="UP000199611"/>
    </source>
</evidence>
<keyword evidence="3" id="KW-1185">Reference proteome</keyword>
<accession>A0A1I4R949</accession>
<reference evidence="2 3" key="1">
    <citation type="submission" date="2016-10" db="EMBL/GenBank/DDBJ databases">
        <authorList>
            <person name="de Groot N.N."/>
        </authorList>
    </citation>
    <scope>NUCLEOTIDE SEQUENCE [LARGE SCALE GENOMIC DNA]</scope>
    <source>
        <strain evidence="2 3">DSM 9990</strain>
    </source>
</reference>
<sequence>METSSSRAVIAADIGGTHVRFALVTEKGEILLQEKRSRIRGSTPERMIYDWIEIAKGLESRAQGFGLKVSALGFGIAGKIDVEEGRVIFSPNIPELNGFDVVAFLRSHLAYPVAIDNDANVFGRGELWVGKGSKYPDWLGITLGTGVGGCVILDGRVWTGSRGIGFAGEIGHTTVYPNGRLCMCGKRGCLEAYASEGGLLRHIANCGSGKEYGLSALSAKRLYDMALSGNPEACRLFEEFGTALGIAIANAFTLLGIRCAIVGGGVSNAWGVFYEPLLRATVNNCSMLNAEDIVIEKSELEDSAALYGAARLALDII</sequence>
<dbReference type="Proteomes" id="UP000199611">
    <property type="component" value="Unassembled WGS sequence"/>
</dbReference>
<protein>
    <submittedName>
        <fullName evidence="2">Glucokinase</fullName>
    </submittedName>
</protein>
<dbReference type="RefSeq" id="WP_093393192.1">
    <property type="nucleotide sequence ID" value="NZ_FOUU01000001.1"/>
</dbReference>
<dbReference type="PANTHER" id="PTHR18964:SF149">
    <property type="entry name" value="BIFUNCTIONAL UDP-N-ACETYLGLUCOSAMINE 2-EPIMERASE_N-ACETYLMANNOSAMINE KINASE"/>
    <property type="match status" value="1"/>
</dbReference>
<comment type="similarity">
    <text evidence="1">Belongs to the ROK (NagC/XylR) family.</text>
</comment>
<gene>
    <name evidence="2" type="ORF">SAMN05660836_00479</name>
</gene>
<evidence type="ECO:0000313" key="2">
    <source>
        <dbReference type="EMBL" id="SFM48739.1"/>
    </source>
</evidence>
<dbReference type="InterPro" id="IPR043129">
    <property type="entry name" value="ATPase_NBD"/>
</dbReference>
<keyword evidence="2" id="KW-0418">Kinase</keyword>
<organism evidence="2 3">
    <name type="scientific">Thermodesulforhabdus norvegica</name>
    <dbReference type="NCBI Taxonomy" id="39841"/>
    <lineage>
        <taxon>Bacteria</taxon>
        <taxon>Pseudomonadati</taxon>
        <taxon>Thermodesulfobacteriota</taxon>
        <taxon>Syntrophobacteria</taxon>
        <taxon>Syntrophobacterales</taxon>
        <taxon>Thermodesulforhabdaceae</taxon>
        <taxon>Thermodesulforhabdus</taxon>
    </lineage>
</organism>
<dbReference type="OrthoDB" id="9810372at2"/>
<dbReference type="EMBL" id="FOUU01000001">
    <property type="protein sequence ID" value="SFM48739.1"/>
    <property type="molecule type" value="Genomic_DNA"/>
</dbReference>
<dbReference type="PANTHER" id="PTHR18964">
    <property type="entry name" value="ROK (REPRESSOR, ORF, KINASE) FAMILY"/>
    <property type="match status" value="1"/>
</dbReference>